<dbReference type="HOGENOM" id="CLU_2239256_0_0_1"/>
<dbReference type="Proteomes" id="UP000000305">
    <property type="component" value="Unassembled WGS sequence"/>
</dbReference>
<dbReference type="InParanoid" id="E9HMJ9"/>
<proteinExistence type="predicted"/>
<dbReference type="AlphaFoldDB" id="E9HMJ9"/>
<keyword evidence="3" id="KW-1185">Reference proteome</keyword>
<dbReference type="Gene3D" id="2.30.30.140">
    <property type="match status" value="1"/>
</dbReference>
<feature type="domain" description="Tudor" evidence="1">
    <location>
        <begin position="23"/>
        <end position="102"/>
    </location>
</feature>
<dbReference type="SUPFAM" id="SSF63748">
    <property type="entry name" value="Tudor/PWWP/MBT"/>
    <property type="match status" value="1"/>
</dbReference>
<evidence type="ECO:0000313" key="2">
    <source>
        <dbReference type="EMBL" id="EFX67044.1"/>
    </source>
</evidence>
<accession>E9HMJ9</accession>
<organism evidence="2 3">
    <name type="scientific">Daphnia pulex</name>
    <name type="common">Water flea</name>
    <dbReference type="NCBI Taxonomy" id="6669"/>
    <lineage>
        <taxon>Eukaryota</taxon>
        <taxon>Metazoa</taxon>
        <taxon>Ecdysozoa</taxon>
        <taxon>Arthropoda</taxon>
        <taxon>Crustacea</taxon>
        <taxon>Branchiopoda</taxon>
        <taxon>Diplostraca</taxon>
        <taxon>Cladocera</taxon>
        <taxon>Anomopoda</taxon>
        <taxon>Daphniidae</taxon>
        <taxon>Daphnia</taxon>
    </lineage>
</organism>
<dbReference type="InterPro" id="IPR002999">
    <property type="entry name" value="Tudor"/>
</dbReference>
<reference evidence="2 3" key="1">
    <citation type="journal article" date="2011" name="Science">
        <title>The ecoresponsive genome of Daphnia pulex.</title>
        <authorList>
            <person name="Colbourne J.K."/>
            <person name="Pfrender M.E."/>
            <person name="Gilbert D."/>
            <person name="Thomas W.K."/>
            <person name="Tucker A."/>
            <person name="Oakley T.H."/>
            <person name="Tokishita S."/>
            <person name="Aerts A."/>
            <person name="Arnold G.J."/>
            <person name="Basu M.K."/>
            <person name="Bauer D.J."/>
            <person name="Caceres C.E."/>
            <person name="Carmel L."/>
            <person name="Casola C."/>
            <person name="Choi J.H."/>
            <person name="Detter J.C."/>
            <person name="Dong Q."/>
            <person name="Dusheyko S."/>
            <person name="Eads B.D."/>
            <person name="Frohlich T."/>
            <person name="Geiler-Samerotte K.A."/>
            <person name="Gerlach D."/>
            <person name="Hatcher P."/>
            <person name="Jogdeo S."/>
            <person name="Krijgsveld J."/>
            <person name="Kriventseva E.V."/>
            <person name="Kultz D."/>
            <person name="Laforsch C."/>
            <person name="Lindquist E."/>
            <person name="Lopez J."/>
            <person name="Manak J.R."/>
            <person name="Muller J."/>
            <person name="Pangilinan J."/>
            <person name="Patwardhan R.P."/>
            <person name="Pitluck S."/>
            <person name="Pritham E.J."/>
            <person name="Rechtsteiner A."/>
            <person name="Rho M."/>
            <person name="Rogozin I.B."/>
            <person name="Sakarya O."/>
            <person name="Salamov A."/>
            <person name="Schaack S."/>
            <person name="Shapiro H."/>
            <person name="Shiga Y."/>
            <person name="Skalitzky C."/>
            <person name="Smith Z."/>
            <person name="Souvorov A."/>
            <person name="Sung W."/>
            <person name="Tang Z."/>
            <person name="Tsuchiya D."/>
            <person name="Tu H."/>
            <person name="Vos H."/>
            <person name="Wang M."/>
            <person name="Wolf Y.I."/>
            <person name="Yamagata H."/>
            <person name="Yamada T."/>
            <person name="Ye Y."/>
            <person name="Shaw J.R."/>
            <person name="Andrews J."/>
            <person name="Crease T.J."/>
            <person name="Tang H."/>
            <person name="Lucas S.M."/>
            <person name="Robertson H.M."/>
            <person name="Bork P."/>
            <person name="Koonin E.V."/>
            <person name="Zdobnov E.M."/>
            <person name="Grigoriev I.V."/>
            <person name="Lynch M."/>
            <person name="Boore J.L."/>
        </authorList>
    </citation>
    <scope>NUCLEOTIDE SEQUENCE [LARGE SCALE GENOMIC DNA]</scope>
</reference>
<dbReference type="KEGG" id="dpx:DAPPUDRAFT_331466"/>
<evidence type="ECO:0000313" key="3">
    <source>
        <dbReference type="Proteomes" id="UP000000305"/>
    </source>
</evidence>
<dbReference type="Pfam" id="PF00567">
    <property type="entry name" value="TUDOR"/>
    <property type="match status" value="1"/>
</dbReference>
<evidence type="ECO:0000259" key="1">
    <source>
        <dbReference type="Pfam" id="PF00567"/>
    </source>
</evidence>
<protein>
    <recommendedName>
        <fullName evidence="1">Tudor domain-containing protein</fullName>
    </recommendedName>
</protein>
<dbReference type="EMBL" id="GL732687">
    <property type="protein sequence ID" value="EFX67044.1"/>
    <property type="molecule type" value="Genomic_DNA"/>
</dbReference>
<sequence>MHLDTGKVNYTWNVPQNFLMTASELNSFYRSLLKNELLENCEDQYGQPCVLGEKDETFHRAMFSPDLTTGGDIGVFLVDKGVFHQVKKHRMYRIVPEFITFQALW</sequence>
<name>E9HMJ9_DAPPU</name>
<gene>
    <name evidence="2" type="ORF">DAPPUDRAFT_331466</name>
</gene>